<dbReference type="AlphaFoldDB" id="A0A0D7BLE7"/>
<feature type="compositionally biased region" description="Basic residues" evidence="2">
    <location>
        <begin position="382"/>
        <end position="393"/>
    </location>
</feature>
<name>A0A0D7BLE7_9AGAR</name>
<dbReference type="EMBL" id="KN880455">
    <property type="protein sequence ID" value="KIY71378.1"/>
    <property type="molecule type" value="Genomic_DNA"/>
</dbReference>
<organism evidence="3 4">
    <name type="scientific">Cylindrobasidium torrendii FP15055 ss-10</name>
    <dbReference type="NCBI Taxonomy" id="1314674"/>
    <lineage>
        <taxon>Eukaryota</taxon>
        <taxon>Fungi</taxon>
        <taxon>Dikarya</taxon>
        <taxon>Basidiomycota</taxon>
        <taxon>Agaricomycotina</taxon>
        <taxon>Agaricomycetes</taxon>
        <taxon>Agaricomycetidae</taxon>
        <taxon>Agaricales</taxon>
        <taxon>Marasmiineae</taxon>
        <taxon>Physalacriaceae</taxon>
        <taxon>Cylindrobasidium</taxon>
    </lineage>
</organism>
<reference evidence="3 4" key="1">
    <citation type="journal article" date="2015" name="Fungal Genet. Biol.">
        <title>Evolution of novel wood decay mechanisms in Agaricales revealed by the genome sequences of Fistulina hepatica and Cylindrobasidium torrendii.</title>
        <authorList>
            <person name="Floudas D."/>
            <person name="Held B.W."/>
            <person name="Riley R."/>
            <person name="Nagy L.G."/>
            <person name="Koehler G."/>
            <person name="Ransdell A.S."/>
            <person name="Younus H."/>
            <person name="Chow J."/>
            <person name="Chiniquy J."/>
            <person name="Lipzen A."/>
            <person name="Tritt A."/>
            <person name="Sun H."/>
            <person name="Haridas S."/>
            <person name="LaButti K."/>
            <person name="Ohm R.A."/>
            <person name="Kues U."/>
            <person name="Blanchette R.A."/>
            <person name="Grigoriev I.V."/>
            <person name="Minto R.E."/>
            <person name="Hibbett D.S."/>
        </authorList>
    </citation>
    <scope>NUCLEOTIDE SEQUENCE [LARGE SCALE GENOMIC DNA]</scope>
    <source>
        <strain evidence="3 4">FP15055 ss-10</strain>
    </source>
</reference>
<protein>
    <submittedName>
        <fullName evidence="3">Uncharacterized protein</fullName>
    </submittedName>
</protein>
<keyword evidence="1" id="KW-0175">Coiled coil</keyword>
<dbReference type="OrthoDB" id="2596255at2759"/>
<feature type="compositionally biased region" description="Polar residues" evidence="2">
    <location>
        <begin position="401"/>
        <end position="410"/>
    </location>
</feature>
<feature type="region of interest" description="Disordered" evidence="2">
    <location>
        <begin position="375"/>
        <end position="451"/>
    </location>
</feature>
<proteinExistence type="predicted"/>
<evidence type="ECO:0000256" key="1">
    <source>
        <dbReference type="SAM" id="Coils"/>
    </source>
</evidence>
<accession>A0A0D7BLE7</accession>
<evidence type="ECO:0000313" key="4">
    <source>
        <dbReference type="Proteomes" id="UP000054007"/>
    </source>
</evidence>
<feature type="coiled-coil region" evidence="1">
    <location>
        <begin position="252"/>
        <end position="339"/>
    </location>
</feature>
<gene>
    <name evidence="3" type="ORF">CYLTODRAFT_418920</name>
</gene>
<keyword evidence="4" id="KW-1185">Reference proteome</keyword>
<feature type="compositionally biased region" description="Low complexity" evidence="2">
    <location>
        <begin position="411"/>
        <end position="424"/>
    </location>
</feature>
<sequence>MSTAWHSIRPWNPPLTLSVREITSVSVTFILSATPSGEADSLLAGLGIDPAELEQEEENDEEMKKTSVVANALASGLSVQVDRSSWRRVFIRIDEKTDEAVIIIYALMPGRQYDVDLELVHDGQKLERRVMTTQETEQAADMPEASSSSDQAYDGLLSTPSSSPSPATPPSTSPGFTPLTLDDRLNQLQHTLSVMSAERESLVATLKHARRDAQKADSAVRSEIDALKRASEKIAMSEHRARQKVLALQESVKRAQSTTKDREEEVKEIEKLLPELIALKDKREKEYKKVKAEADRVQRQRDQEKENERKRIEAMNNELAGLTHKFEKLQVRKEKLEGTVIPDLEEQLRLIEQEVEVEQAGYDFARTGYFGERGPWGAPPRHAQRSSSVHHTKTPVLFTNPHRQSSLKATNNSHSNSSSGSLASQPVVSTLSSKAPVFEPGKPIRHMWNAT</sequence>
<evidence type="ECO:0000313" key="3">
    <source>
        <dbReference type="EMBL" id="KIY71378.1"/>
    </source>
</evidence>
<feature type="region of interest" description="Disordered" evidence="2">
    <location>
        <begin position="133"/>
        <end position="181"/>
    </location>
</feature>
<dbReference type="Proteomes" id="UP000054007">
    <property type="component" value="Unassembled WGS sequence"/>
</dbReference>
<feature type="compositionally biased region" description="Low complexity" evidence="2">
    <location>
        <begin position="156"/>
        <end position="165"/>
    </location>
</feature>
<evidence type="ECO:0000256" key="2">
    <source>
        <dbReference type="SAM" id="MobiDB-lite"/>
    </source>
</evidence>